<dbReference type="HOGENOM" id="CLU_027968_1_1_1"/>
<evidence type="ECO:0000256" key="2">
    <source>
        <dbReference type="ARBA" id="ARBA00022963"/>
    </source>
</evidence>
<dbReference type="InParanoid" id="W2S5X4"/>
<name>W2S5X4_CYPE1</name>
<dbReference type="OrthoDB" id="273452at2759"/>
<keyword evidence="3" id="KW-0812">Transmembrane</keyword>
<dbReference type="AlphaFoldDB" id="W2S5X4"/>
<dbReference type="GO" id="GO:0016042">
    <property type="term" value="P:lipid catabolic process"/>
    <property type="evidence" value="ECO:0007669"/>
    <property type="project" value="UniProtKB-KW"/>
</dbReference>
<organism evidence="5 6">
    <name type="scientific">Cyphellophora europaea (strain CBS 101466)</name>
    <name type="common">Phialophora europaea</name>
    <dbReference type="NCBI Taxonomy" id="1220924"/>
    <lineage>
        <taxon>Eukaryota</taxon>
        <taxon>Fungi</taxon>
        <taxon>Dikarya</taxon>
        <taxon>Ascomycota</taxon>
        <taxon>Pezizomycotina</taxon>
        <taxon>Eurotiomycetes</taxon>
        <taxon>Chaetothyriomycetidae</taxon>
        <taxon>Chaetothyriales</taxon>
        <taxon>Cyphellophoraceae</taxon>
        <taxon>Cyphellophora</taxon>
    </lineage>
</organism>
<dbReference type="GO" id="GO:0005811">
    <property type="term" value="C:lipid droplet"/>
    <property type="evidence" value="ECO:0007669"/>
    <property type="project" value="TreeGrafter"/>
</dbReference>
<dbReference type="InterPro" id="IPR007751">
    <property type="entry name" value="DUF676_lipase-like"/>
</dbReference>
<dbReference type="VEuPathDB" id="FungiDB:HMPREF1541_02498"/>
<dbReference type="Gene3D" id="3.40.50.1820">
    <property type="entry name" value="alpha/beta hydrolase"/>
    <property type="match status" value="1"/>
</dbReference>
<dbReference type="GO" id="GO:0004622">
    <property type="term" value="F:phosphatidylcholine lysophospholipase activity"/>
    <property type="evidence" value="ECO:0007669"/>
    <property type="project" value="TreeGrafter"/>
</dbReference>
<evidence type="ECO:0000313" key="5">
    <source>
        <dbReference type="EMBL" id="ETN43339.1"/>
    </source>
</evidence>
<dbReference type="RefSeq" id="XP_008715075.1">
    <property type="nucleotide sequence ID" value="XM_008716853.1"/>
</dbReference>
<dbReference type="PANTHER" id="PTHR12482">
    <property type="entry name" value="LIPASE ROG1-RELATED-RELATED"/>
    <property type="match status" value="1"/>
</dbReference>
<keyword evidence="2" id="KW-0443">Lipid metabolism</keyword>
<dbReference type="EMBL" id="KB822718">
    <property type="protein sequence ID" value="ETN43339.1"/>
    <property type="molecule type" value="Genomic_DNA"/>
</dbReference>
<dbReference type="GeneID" id="19969837"/>
<evidence type="ECO:0000256" key="3">
    <source>
        <dbReference type="SAM" id="Phobius"/>
    </source>
</evidence>
<dbReference type="PANTHER" id="PTHR12482:SF65">
    <property type="entry name" value="ESTERASE, PUTATIVE (AFU_ORTHOLOGUE AFUA_3G12320)-RELATED"/>
    <property type="match status" value="1"/>
</dbReference>
<feature type="transmembrane region" description="Helical" evidence="3">
    <location>
        <begin position="252"/>
        <end position="273"/>
    </location>
</feature>
<dbReference type="InterPro" id="IPR044294">
    <property type="entry name" value="Lipase-like"/>
</dbReference>
<evidence type="ECO:0000259" key="4">
    <source>
        <dbReference type="Pfam" id="PF05057"/>
    </source>
</evidence>
<proteinExistence type="inferred from homology"/>
<comment type="similarity">
    <text evidence="1">Belongs to the putative lipase ROG1 family.</text>
</comment>
<dbReference type="GO" id="GO:0047372">
    <property type="term" value="F:monoacylglycerol lipase activity"/>
    <property type="evidence" value="ECO:0007669"/>
    <property type="project" value="TreeGrafter"/>
</dbReference>
<keyword evidence="6" id="KW-1185">Reference proteome</keyword>
<sequence>MDSSTTKSSSASASHLCVLVHEDQLVVYSAKRNTGSLTYDGIEIGAERVTREVEDVLEQLARDGHNITKFSIVGYSLGGLVARYVVGLLYHKGYFEKISPVNFTTFATPHLGVRTPLLGYQNHLWNVLGARTLSTSGRQLFTIDNFRDTGRPLLAVLADPESIFIHALSTFKNRTLYTNIVNDRTAVYYTTGIARKDPYTNLDKVKLNYVKGYEPVLLDPDHPVERAPEAELPTFYQRIQQGGRTFARRAPIVLALCILVPIAISVFLANSAYQTVRSRKRIQLHERDSEGLGFGVYRIPYVVQEMRVGLEDAFENVNSAQTPDMLPDGSEELSGEPTSPLLDRVDTAESILSEKSCETSSRQPEFPTLALTPDQFSMISALDQVGWRKFGVHITKSSHSHAAIIVRTARAAFEEGKLVVKHWLTEEFEV</sequence>
<feature type="domain" description="DUF676" evidence="4">
    <location>
        <begin position="22"/>
        <end position="190"/>
    </location>
</feature>
<dbReference type="InterPro" id="IPR029058">
    <property type="entry name" value="AB_hydrolase_fold"/>
</dbReference>
<keyword evidence="3" id="KW-1133">Transmembrane helix</keyword>
<dbReference type="eggNOG" id="KOG4372">
    <property type="taxonomic scope" value="Eukaryota"/>
</dbReference>
<protein>
    <recommendedName>
        <fullName evidence="4">DUF676 domain-containing protein</fullName>
    </recommendedName>
</protein>
<gene>
    <name evidence="5" type="ORF">HMPREF1541_02498</name>
</gene>
<keyword evidence="3" id="KW-0472">Membrane</keyword>
<evidence type="ECO:0000313" key="6">
    <source>
        <dbReference type="Proteomes" id="UP000030752"/>
    </source>
</evidence>
<keyword evidence="2" id="KW-0442">Lipid degradation</keyword>
<dbReference type="FunCoup" id="W2S5X4">
    <property type="interactions" value="126"/>
</dbReference>
<accession>W2S5X4</accession>
<dbReference type="SUPFAM" id="SSF53474">
    <property type="entry name" value="alpha/beta-Hydrolases"/>
    <property type="match status" value="1"/>
</dbReference>
<evidence type="ECO:0000256" key="1">
    <source>
        <dbReference type="ARBA" id="ARBA00007920"/>
    </source>
</evidence>
<reference evidence="5 6" key="1">
    <citation type="submission" date="2013-03" db="EMBL/GenBank/DDBJ databases">
        <title>The Genome Sequence of Phialophora europaea CBS 101466.</title>
        <authorList>
            <consortium name="The Broad Institute Genomics Platform"/>
            <person name="Cuomo C."/>
            <person name="de Hoog S."/>
            <person name="Gorbushina A."/>
            <person name="Walker B."/>
            <person name="Young S.K."/>
            <person name="Zeng Q."/>
            <person name="Gargeya S."/>
            <person name="Fitzgerald M."/>
            <person name="Haas B."/>
            <person name="Abouelleil A."/>
            <person name="Allen A.W."/>
            <person name="Alvarado L."/>
            <person name="Arachchi H.M."/>
            <person name="Berlin A.M."/>
            <person name="Chapman S.B."/>
            <person name="Gainer-Dewar J."/>
            <person name="Goldberg J."/>
            <person name="Griggs A."/>
            <person name="Gujja S."/>
            <person name="Hansen M."/>
            <person name="Howarth C."/>
            <person name="Imamovic A."/>
            <person name="Ireland A."/>
            <person name="Larimer J."/>
            <person name="McCowan C."/>
            <person name="Murphy C."/>
            <person name="Pearson M."/>
            <person name="Poon T.W."/>
            <person name="Priest M."/>
            <person name="Roberts A."/>
            <person name="Saif S."/>
            <person name="Shea T."/>
            <person name="Sisk P."/>
            <person name="Sykes S."/>
            <person name="Wortman J."/>
            <person name="Nusbaum C."/>
            <person name="Birren B."/>
        </authorList>
    </citation>
    <scope>NUCLEOTIDE SEQUENCE [LARGE SCALE GENOMIC DNA]</scope>
    <source>
        <strain evidence="5 6">CBS 101466</strain>
    </source>
</reference>
<dbReference type="Proteomes" id="UP000030752">
    <property type="component" value="Unassembled WGS sequence"/>
</dbReference>
<dbReference type="Pfam" id="PF05057">
    <property type="entry name" value="DUF676"/>
    <property type="match status" value="1"/>
</dbReference>